<dbReference type="GeneID" id="107069054"/>
<proteinExistence type="predicted"/>
<dbReference type="SUPFAM" id="SSF50494">
    <property type="entry name" value="Trypsin-like serine proteases"/>
    <property type="match status" value="1"/>
</dbReference>
<dbReference type="Proteomes" id="UP000694924">
    <property type="component" value="Unplaced"/>
</dbReference>
<dbReference type="InterPro" id="IPR018114">
    <property type="entry name" value="TRYPSIN_HIS"/>
</dbReference>
<keyword evidence="2" id="KW-0720">Serine protease</keyword>
<protein>
    <submittedName>
        <fullName evidence="5">Trypsin-7-like</fullName>
    </submittedName>
</protein>
<dbReference type="PROSITE" id="PS00134">
    <property type="entry name" value="TRYPSIN_HIS"/>
    <property type="match status" value="1"/>
</dbReference>
<dbReference type="PRINTS" id="PR00722">
    <property type="entry name" value="CHYMOTRYPSIN"/>
</dbReference>
<evidence type="ECO:0000259" key="3">
    <source>
        <dbReference type="PROSITE" id="PS50240"/>
    </source>
</evidence>
<sequence>MLCIWWDQKSVIYYELLPSDQTIKGPLYRTQLIRLKRALAEKQPEYQTRHESVIFHHDNARPHVSASVKNYLDNSGWEILPHPPYNPDLAPSDYHLFRSMRNHKDIIDRGNTNHRQLCSSLIPRLPDHRIVGGKSVSILEHPHQARLLNYNRHTCGASIISQKWLITAAHCTGSPLSSYSVSVGSSGSSGIKYSVNRIISHPMFKSKTLDYDISLVEVKGTIQLSSVTRPIALANFEPRSGDIVNITGWGALSESGNSPNNLQVVSVPIVNRGRCQNAYNGLANVTERMICAGVEEGGKDSCQGDSGGPLSANGTLYGIVSWGFGCARPYYPGVYTNIAHLRSWIAKMSGV</sequence>
<dbReference type="PANTHER" id="PTHR24252">
    <property type="entry name" value="ACROSIN-RELATED"/>
    <property type="match status" value="1"/>
</dbReference>
<dbReference type="PROSITE" id="PS00135">
    <property type="entry name" value="TRYPSIN_SER"/>
    <property type="match status" value="1"/>
</dbReference>
<dbReference type="InterPro" id="IPR001314">
    <property type="entry name" value="Peptidase_S1A"/>
</dbReference>
<dbReference type="PROSITE" id="PS50240">
    <property type="entry name" value="TRYPSIN_DOM"/>
    <property type="match status" value="1"/>
</dbReference>
<gene>
    <name evidence="5" type="primary">LOC107069054</name>
</gene>
<dbReference type="PANTHER" id="PTHR24252:SF7">
    <property type="entry name" value="HYALIN"/>
    <property type="match status" value="1"/>
</dbReference>
<dbReference type="InterPro" id="IPR001254">
    <property type="entry name" value="Trypsin_dom"/>
</dbReference>
<reference evidence="5" key="1">
    <citation type="submission" date="2025-08" db="UniProtKB">
        <authorList>
            <consortium name="RefSeq"/>
        </authorList>
    </citation>
    <scope>IDENTIFICATION</scope>
    <source>
        <tissue evidence="5">Whole body</tissue>
    </source>
</reference>
<dbReference type="InterPro" id="IPR001888">
    <property type="entry name" value="Transposase_1"/>
</dbReference>
<dbReference type="RefSeq" id="XP_015181488.1">
    <property type="nucleotide sequence ID" value="XM_015326002.1"/>
</dbReference>
<dbReference type="Gene3D" id="2.40.10.10">
    <property type="entry name" value="Trypsin-like serine proteases"/>
    <property type="match status" value="1"/>
</dbReference>
<dbReference type="InterPro" id="IPR036397">
    <property type="entry name" value="RNaseH_sf"/>
</dbReference>
<keyword evidence="2" id="KW-0378">Hydrolase</keyword>
<dbReference type="Gene3D" id="3.30.420.10">
    <property type="entry name" value="Ribonuclease H-like superfamily/Ribonuclease H"/>
    <property type="match status" value="1"/>
</dbReference>
<dbReference type="CDD" id="cd00190">
    <property type="entry name" value="Tryp_SPc"/>
    <property type="match status" value="1"/>
</dbReference>
<keyword evidence="2" id="KW-0645">Protease</keyword>
<dbReference type="Pfam" id="PF01359">
    <property type="entry name" value="Transposase_1"/>
    <property type="match status" value="1"/>
</dbReference>
<dbReference type="Pfam" id="PF00089">
    <property type="entry name" value="Trypsin"/>
    <property type="match status" value="1"/>
</dbReference>
<dbReference type="SMART" id="SM00020">
    <property type="entry name" value="Tryp_SPc"/>
    <property type="match status" value="1"/>
</dbReference>
<dbReference type="InterPro" id="IPR033116">
    <property type="entry name" value="TRYPSIN_SER"/>
</dbReference>
<evidence type="ECO:0000313" key="4">
    <source>
        <dbReference type="Proteomes" id="UP000694924"/>
    </source>
</evidence>
<feature type="domain" description="Peptidase S1" evidence="3">
    <location>
        <begin position="130"/>
        <end position="350"/>
    </location>
</feature>
<keyword evidence="4" id="KW-1185">Reference proteome</keyword>
<evidence type="ECO:0000256" key="1">
    <source>
        <dbReference type="ARBA" id="ARBA00023157"/>
    </source>
</evidence>
<evidence type="ECO:0000256" key="2">
    <source>
        <dbReference type="RuleBase" id="RU363034"/>
    </source>
</evidence>
<keyword evidence="1" id="KW-1015">Disulfide bond</keyword>
<organism evidence="4 5">
    <name type="scientific">Polistes dominula</name>
    <name type="common">European paper wasp</name>
    <name type="synonym">Vespa dominula</name>
    <dbReference type="NCBI Taxonomy" id="743375"/>
    <lineage>
        <taxon>Eukaryota</taxon>
        <taxon>Metazoa</taxon>
        <taxon>Ecdysozoa</taxon>
        <taxon>Arthropoda</taxon>
        <taxon>Hexapoda</taxon>
        <taxon>Insecta</taxon>
        <taxon>Pterygota</taxon>
        <taxon>Neoptera</taxon>
        <taxon>Endopterygota</taxon>
        <taxon>Hymenoptera</taxon>
        <taxon>Apocrita</taxon>
        <taxon>Aculeata</taxon>
        <taxon>Vespoidea</taxon>
        <taxon>Vespidae</taxon>
        <taxon>Polistinae</taxon>
        <taxon>Polistini</taxon>
        <taxon>Polistes</taxon>
    </lineage>
</organism>
<accession>A0ABM1IMQ1</accession>
<dbReference type="InterPro" id="IPR009003">
    <property type="entry name" value="Peptidase_S1_PA"/>
</dbReference>
<name>A0ABM1IMQ1_POLDO</name>
<evidence type="ECO:0000313" key="5">
    <source>
        <dbReference type="RefSeq" id="XP_015181488.1"/>
    </source>
</evidence>
<dbReference type="InterPro" id="IPR043504">
    <property type="entry name" value="Peptidase_S1_PA_chymotrypsin"/>
</dbReference>